<gene>
    <name evidence="2" type="ORF">OEA41_007025</name>
</gene>
<evidence type="ECO:0000256" key="1">
    <source>
        <dbReference type="SAM" id="MobiDB-lite"/>
    </source>
</evidence>
<evidence type="ECO:0000313" key="2">
    <source>
        <dbReference type="EMBL" id="KAK3173693.1"/>
    </source>
</evidence>
<accession>A0AAD9ZCG0</accession>
<proteinExistence type="predicted"/>
<dbReference type="AlphaFoldDB" id="A0AAD9ZCG0"/>
<dbReference type="EMBL" id="JASNWA010000007">
    <property type="protein sequence ID" value="KAK3173693.1"/>
    <property type="molecule type" value="Genomic_DNA"/>
</dbReference>
<protein>
    <submittedName>
        <fullName evidence="2">Uncharacterized protein</fullName>
    </submittedName>
</protein>
<organism evidence="2 3">
    <name type="scientific">Lepraria neglecta</name>
    <dbReference type="NCBI Taxonomy" id="209136"/>
    <lineage>
        <taxon>Eukaryota</taxon>
        <taxon>Fungi</taxon>
        <taxon>Dikarya</taxon>
        <taxon>Ascomycota</taxon>
        <taxon>Pezizomycotina</taxon>
        <taxon>Lecanoromycetes</taxon>
        <taxon>OSLEUM clade</taxon>
        <taxon>Lecanoromycetidae</taxon>
        <taxon>Lecanorales</taxon>
        <taxon>Lecanorineae</taxon>
        <taxon>Stereocaulaceae</taxon>
        <taxon>Lepraria</taxon>
    </lineage>
</organism>
<feature type="region of interest" description="Disordered" evidence="1">
    <location>
        <begin position="58"/>
        <end position="91"/>
    </location>
</feature>
<reference evidence="2" key="1">
    <citation type="submission" date="2022-11" db="EMBL/GenBank/DDBJ databases">
        <title>Chromosomal genome sequence assembly and mating type (MAT) locus characterization of the leprose asexual lichenized fungus Lepraria neglecta (Nyl.) Erichsen.</title>
        <authorList>
            <person name="Allen J.L."/>
            <person name="Pfeffer B."/>
        </authorList>
    </citation>
    <scope>NUCLEOTIDE SEQUENCE</scope>
    <source>
        <strain evidence="2">Allen 5258</strain>
    </source>
</reference>
<sequence length="91" mass="10188">MTVPKDWFDYHMYGPEEAHNLAASTQLRSSQTAMASSDEDLEPRSIYLLQGQEIAAMQPGPVEKHDSAEEIDEEFVDDSRRDGLSAARETS</sequence>
<evidence type="ECO:0000313" key="3">
    <source>
        <dbReference type="Proteomes" id="UP001276659"/>
    </source>
</evidence>
<name>A0AAD9ZCG0_9LECA</name>
<comment type="caution">
    <text evidence="2">The sequence shown here is derived from an EMBL/GenBank/DDBJ whole genome shotgun (WGS) entry which is preliminary data.</text>
</comment>
<keyword evidence="3" id="KW-1185">Reference proteome</keyword>
<dbReference type="Proteomes" id="UP001276659">
    <property type="component" value="Unassembled WGS sequence"/>
</dbReference>